<dbReference type="Gene3D" id="3.60.40.10">
    <property type="entry name" value="PPM-type phosphatase domain"/>
    <property type="match status" value="1"/>
</dbReference>
<reference evidence="3" key="1">
    <citation type="submission" date="2016-04" db="EMBL/GenBank/DDBJ databases">
        <title>Cephalotus genome sequencing.</title>
        <authorList>
            <person name="Fukushima K."/>
            <person name="Hasebe M."/>
            <person name="Fang X."/>
        </authorList>
    </citation>
    <scope>NUCLEOTIDE SEQUENCE [LARGE SCALE GENOMIC DNA]</scope>
    <source>
        <strain evidence="3">cv. St1</strain>
    </source>
</reference>
<comment type="caution">
    <text evidence="2">The sequence shown here is derived from an EMBL/GenBank/DDBJ whole genome shotgun (WGS) entry which is preliminary data.</text>
</comment>
<dbReference type="Pfam" id="PF00481">
    <property type="entry name" value="PP2C"/>
    <property type="match status" value="1"/>
</dbReference>
<dbReference type="InParanoid" id="A0A1Q3BN58"/>
<dbReference type="CDD" id="cd00143">
    <property type="entry name" value="PP2Cc"/>
    <property type="match status" value="1"/>
</dbReference>
<dbReference type="InterPro" id="IPR015655">
    <property type="entry name" value="PP2C"/>
</dbReference>
<feature type="domain" description="PPM-type phosphatase" evidence="1">
    <location>
        <begin position="211"/>
        <end position="554"/>
    </location>
</feature>
<dbReference type="SMART" id="SM00332">
    <property type="entry name" value="PP2Cc"/>
    <property type="match status" value="1"/>
</dbReference>
<dbReference type="InterPro" id="IPR036457">
    <property type="entry name" value="PPM-type-like_dom_sf"/>
</dbReference>
<proteinExistence type="predicted"/>
<dbReference type="SUPFAM" id="SSF81606">
    <property type="entry name" value="PP2C-like"/>
    <property type="match status" value="1"/>
</dbReference>
<name>A0A1Q3BN58_CEPFO</name>
<dbReference type="PANTHER" id="PTHR13832:SF228">
    <property type="entry name" value="PROTEIN PHOSPHATASE 2C 23-RELATED"/>
    <property type="match status" value="1"/>
</dbReference>
<sequence>MGNGITKVTHCFSDQNNAHHDITISDPAIHEGLGHSFFYIRPDPACLPSDDGDVQMTTFRSISGASVSANASVLSTMSLSDTTCPYSSSFESSCSFASGPLQPIPRGPGSVPCSGPVLLSGPISGQVEKGGENLQRSSFHNNEDKVIKEGLIKSVKRVISSKFSCGLKSIEDSFDLERNYSTNVNENVTTTRYSNVSLDCEADEDDDFDDGVSEESLNLQWAQGKAGEDRVQVMISEKKGWIFVGIYDGFYGPDAPDYLLNNLYFAVRGELKGLLWNESAVASTASSLNATTDNDDDVGRGVDHCDVLRELGEALRKTEEAYLEVADKMVRESPQLVMMGSCVLVMLMKGDDVYLMNVGDSRAVLAMKPEPDIDDDESGNFGNLGSIQLTKDHNTNVEEEVKRIMEEHVDDAEAIKKDRVKGSVKVTRAFGAGFLKQPRWNDVVVEVLRVDYVGTSPYLTCSPSLHHHKLSPRDKFLLLSSDGLFDYFTNEEAVSEVESFIASNPAEDPAQHLIEQVLSRAAKKAGMDFYELLDIPQGQRRRYHDDVTVIIVSLEGRIWRSRVYEHKK</sequence>
<evidence type="ECO:0000313" key="3">
    <source>
        <dbReference type="Proteomes" id="UP000187406"/>
    </source>
</evidence>
<gene>
    <name evidence="2" type="ORF">CFOL_v3_12962</name>
</gene>
<evidence type="ECO:0000259" key="1">
    <source>
        <dbReference type="PROSITE" id="PS51746"/>
    </source>
</evidence>
<evidence type="ECO:0000313" key="2">
    <source>
        <dbReference type="EMBL" id="GAV69461.1"/>
    </source>
</evidence>
<dbReference type="GO" id="GO:0004722">
    <property type="term" value="F:protein serine/threonine phosphatase activity"/>
    <property type="evidence" value="ECO:0007669"/>
    <property type="project" value="InterPro"/>
</dbReference>
<dbReference type="InterPro" id="IPR001932">
    <property type="entry name" value="PPM-type_phosphatase-like_dom"/>
</dbReference>
<dbReference type="EMBL" id="BDDD01000725">
    <property type="protein sequence ID" value="GAV69461.1"/>
    <property type="molecule type" value="Genomic_DNA"/>
</dbReference>
<dbReference type="AlphaFoldDB" id="A0A1Q3BN58"/>
<organism evidence="2 3">
    <name type="scientific">Cephalotus follicularis</name>
    <name type="common">Albany pitcher plant</name>
    <dbReference type="NCBI Taxonomy" id="3775"/>
    <lineage>
        <taxon>Eukaryota</taxon>
        <taxon>Viridiplantae</taxon>
        <taxon>Streptophyta</taxon>
        <taxon>Embryophyta</taxon>
        <taxon>Tracheophyta</taxon>
        <taxon>Spermatophyta</taxon>
        <taxon>Magnoliopsida</taxon>
        <taxon>eudicotyledons</taxon>
        <taxon>Gunneridae</taxon>
        <taxon>Pentapetalae</taxon>
        <taxon>rosids</taxon>
        <taxon>fabids</taxon>
        <taxon>Oxalidales</taxon>
        <taxon>Cephalotaceae</taxon>
        <taxon>Cephalotus</taxon>
    </lineage>
</organism>
<dbReference type="PANTHER" id="PTHR13832">
    <property type="entry name" value="PROTEIN PHOSPHATASE 2C"/>
    <property type="match status" value="1"/>
</dbReference>
<keyword evidence="3" id="KW-1185">Reference proteome</keyword>
<dbReference type="STRING" id="3775.A0A1Q3BN58"/>
<dbReference type="Proteomes" id="UP000187406">
    <property type="component" value="Unassembled WGS sequence"/>
</dbReference>
<protein>
    <submittedName>
        <fullName evidence="2">PP2C domain-containing protein</fullName>
    </submittedName>
</protein>
<dbReference type="OrthoDB" id="420076at2759"/>
<dbReference type="PROSITE" id="PS51746">
    <property type="entry name" value="PPM_2"/>
    <property type="match status" value="1"/>
</dbReference>
<accession>A0A1Q3BN58</accession>